<feature type="compositionally biased region" description="Basic and acidic residues" evidence="1">
    <location>
        <begin position="38"/>
        <end position="59"/>
    </location>
</feature>
<evidence type="ECO:0000313" key="2">
    <source>
        <dbReference type="EMBL" id="KAK7492194.1"/>
    </source>
</evidence>
<proteinExistence type="predicted"/>
<feature type="compositionally biased region" description="Basic and acidic residues" evidence="1">
    <location>
        <begin position="8"/>
        <end position="22"/>
    </location>
</feature>
<dbReference type="AlphaFoldDB" id="A0ABD0KYA9"/>
<reference evidence="2 3" key="1">
    <citation type="journal article" date="2023" name="Sci. Data">
        <title>Genome assembly of the Korean intertidal mud-creeper Batillaria attramentaria.</title>
        <authorList>
            <person name="Patra A.K."/>
            <person name="Ho P.T."/>
            <person name="Jun S."/>
            <person name="Lee S.J."/>
            <person name="Kim Y."/>
            <person name="Won Y.J."/>
        </authorList>
    </citation>
    <scope>NUCLEOTIDE SEQUENCE [LARGE SCALE GENOMIC DNA]</scope>
    <source>
        <strain evidence="2">Wonlab-2016</strain>
    </source>
</reference>
<dbReference type="EMBL" id="JACVVK020000105">
    <property type="protein sequence ID" value="KAK7492194.1"/>
    <property type="molecule type" value="Genomic_DNA"/>
</dbReference>
<gene>
    <name evidence="2" type="ORF">BaRGS_00016491</name>
</gene>
<organism evidence="2 3">
    <name type="scientific">Batillaria attramentaria</name>
    <dbReference type="NCBI Taxonomy" id="370345"/>
    <lineage>
        <taxon>Eukaryota</taxon>
        <taxon>Metazoa</taxon>
        <taxon>Spiralia</taxon>
        <taxon>Lophotrochozoa</taxon>
        <taxon>Mollusca</taxon>
        <taxon>Gastropoda</taxon>
        <taxon>Caenogastropoda</taxon>
        <taxon>Sorbeoconcha</taxon>
        <taxon>Cerithioidea</taxon>
        <taxon>Batillariidae</taxon>
        <taxon>Batillaria</taxon>
    </lineage>
</organism>
<evidence type="ECO:0000256" key="1">
    <source>
        <dbReference type="SAM" id="MobiDB-lite"/>
    </source>
</evidence>
<accession>A0ABD0KYA9</accession>
<sequence>MIGQIRPGPKELEKRRWGPRDYDPRYYLYQDIDVGDPDSWKDPKPLKHPPKLHETESGERVYTSRWGTLNKDLREKFANHLNWTSDMRDNIIGLPILNAHKPPPKNEPRLHPSTETIRRIPMRYESGPQEHQQIGRDHGYLHEWKAWPNMDYHYRQFPLDVGERSKLTWTLEDRSGRTPQEEQLVRNTIREYVRQNVPFMPHIRREPTQVSMKQKEIRPFEKLKRPADRNPPWWRSETVIAHRRFPSYEYRCPKFSCKGPMARTVTVVHPFVPNNLIKPSLKCRLKDKTEHGRTVTYRRDP</sequence>
<protein>
    <submittedName>
        <fullName evidence="2">Uncharacterized protein</fullName>
    </submittedName>
</protein>
<feature type="region of interest" description="Disordered" evidence="1">
    <location>
        <begin position="36"/>
        <end position="59"/>
    </location>
</feature>
<comment type="caution">
    <text evidence="2">The sequence shown here is derived from an EMBL/GenBank/DDBJ whole genome shotgun (WGS) entry which is preliminary data.</text>
</comment>
<keyword evidence="3" id="KW-1185">Reference proteome</keyword>
<name>A0ABD0KYA9_9CAEN</name>
<feature type="region of interest" description="Disordered" evidence="1">
    <location>
        <begin position="1"/>
        <end position="22"/>
    </location>
</feature>
<dbReference type="Proteomes" id="UP001519460">
    <property type="component" value="Unassembled WGS sequence"/>
</dbReference>
<evidence type="ECO:0000313" key="3">
    <source>
        <dbReference type="Proteomes" id="UP001519460"/>
    </source>
</evidence>